<evidence type="ECO:0000313" key="1">
    <source>
        <dbReference type="EMBL" id="KEQ97668.1"/>
    </source>
</evidence>
<dbReference type="AlphaFoldDB" id="A0A074YIR8"/>
<dbReference type="EMBL" id="KL584753">
    <property type="protein sequence ID" value="KEQ97668.1"/>
    <property type="molecule type" value="Genomic_DNA"/>
</dbReference>
<gene>
    <name evidence="1" type="ORF">AUEXF2481DRAFT_37202</name>
</gene>
<sequence>MTGQTRFPPSERNGALSTDHTVVISVACYQDGVAVPYYQESCFLSSFQDARADCKVPSFAILAAHLREMPRSIGIITETVLLWRTPNDRYRRVDDDATFLAALMDTLFTSSSTVELLIVEGLGMINSVGLREEASLMLDRRDTRLSTVRNARQKLIGFYE</sequence>
<dbReference type="HOGENOM" id="CLU_1651816_0_0_1"/>
<dbReference type="OrthoDB" id="10307000at2759"/>
<protein>
    <submittedName>
        <fullName evidence="1">Uncharacterized protein</fullName>
    </submittedName>
</protein>
<dbReference type="RefSeq" id="XP_013346298.1">
    <property type="nucleotide sequence ID" value="XM_013490844.1"/>
</dbReference>
<organism evidence="1 2">
    <name type="scientific">Aureobasidium subglaciale (strain EXF-2481)</name>
    <name type="common">Aureobasidium pullulans var. subglaciale</name>
    <dbReference type="NCBI Taxonomy" id="1043005"/>
    <lineage>
        <taxon>Eukaryota</taxon>
        <taxon>Fungi</taxon>
        <taxon>Dikarya</taxon>
        <taxon>Ascomycota</taxon>
        <taxon>Pezizomycotina</taxon>
        <taxon>Dothideomycetes</taxon>
        <taxon>Dothideomycetidae</taxon>
        <taxon>Dothideales</taxon>
        <taxon>Saccotheciaceae</taxon>
        <taxon>Aureobasidium</taxon>
    </lineage>
</organism>
<keyword evidence="2" id="KW-1185">Reference proteome</keyword>
<dbReference type="Proteomes" id="UP000030641">
    <property type="component" value="Unassembled WGS sequence"/>
</dbReference>
<dbReference type="InParanoid" id="A0A074YIR8"/>
<accession>A0A074YIR8</accession>
<reference evidence="1 2" key="1">
    <citation type="journal article" date="2014" name="BMC Genomics">
        <title>Genome sequencing of four Aureobasidium pullulans varieties: biotechnological potential, stress tolerance, and description of new species.</title>
        <authorList>
            <person name="Gostin Ar C."/>
            <person name="Ohm R.A."/>
            <person name="Kogej T."/>
            <person name="Sonjak S."/>
            <person name="Turk M."/>
            <person name="Zajc J."/>
            <person name="Zalar P."/>
            <person name="Grube M."/>
            <person name="Sun H."/>
            <person name="Han J."/>
            <person name="Sharma A."/>
            <person name="Chiniquy J."/>
            <person name="Ngan C.Y."/>
            <person name="Lipzen A."/>
            <person name="Barry K."/>
            <person name="Grigoriev I.V."/>
            <person name="Gunde-Cimerman N."/>
        </authorList>
    </citation>
    <scope>NUCLEOTIDE SEQUENCE [LARGE SCALE GENOMIC DNA]</scope>
    <source>
        <strain evidence="1 2">EXF-2481</strain>
    </source>
</reference>
<evidence type="ECO:0000313" key="2">
    <source>
        <dbReference type="Proteomes" id="UP000030641"/>
    </source>
</evidence>
<dbReference type="GeneID" id="25365790"/>
<name>A0A074YIR8_AURSE</name>
<proteinExistence type="predicted"/>